<accession>A0A1H6LQ57</accession>
<keyword evidence="2" id="KW-1185">Reference proteome</keyword>
<gene>
    <name evidence="1" type="ORF">SAMN02927937_02065</name>
</gene>
<evidence type="ECO:0000313" key="1">
    <source>
        <dbReference type="EMBL" id="SEH90804.1"/>
    </source>
</evidence>
<reference evidence="1 2" key="1">
    <citation type="submission" date="2016-10" db="EMBL/GenBank/DDBJ databases">
        <authorList>
            <person name="de Groot N.N."/>
        </authorList>
    </citation>
    <scope>NUCLEOTIDE SEQUENCE [LARGE SCALE GENOMIC DNA]</scope>
    <source>
        <strain evidence="1 2">CGMCC 1.10825</strain>
    </source>
</reference>
<dbReference type="EMBL" id="FNXE01000029">
    <property type="protein sequence ID" value="SEH90804.1"/>
    <property type="molecule type" value="Genomic_DNA"/>
</dbReference>
<proteinExistence type="predicted"/>
<organism evidence="1 2">
    <name type="scientific">Paenimyroides marinum</name>
    <dbReference type="NCBI Taxonomy" id="1159016"/>
    <lineage>
        <taxon>Bacteria</taxon>
        <taxon>Pseudomonadati</taxon>
        <taxon>Bacteroidota</taxon>
        <taxon>Flavobacteriia</taxon>
        <taxon>Flavobacteriales</taxon>
        <taxon>Flavobacteriaceae</taxon>
        <taxon>Paenimyroides</taxon>
    </lineage>
</organism>
<dbReference type="Proteomes" id="UP000199634">
    <property type="component" value="Unassembled WGS sequence"/>
</dbReference>
<sequence>MLFYNIILHKNNPHFFGKFVLLIQEYVNKRKIIEFYRANY</sequence>
<dbReference type="AlphaFoldDB" id="A0A1H6LQ57"/>
<protein>
    <submittedName>
        <fullName evidence="1">Uncharacterized protein</fullName>
    </submittedName>
</protein>
<name>A0A1H6LQ57_9FLAO</name>
<evidence type="ECO:0000313" key="2">
    <source>
        <dbReference type="Proteomes" id="UP000199634"/>
    </source>
</evidence>